<proteinExistence type="predicted"/>
<accession>X1JSI0</accession>
<evidence type="ECO:0000313" key="1">
    <source>
        <dbReference type="EMBL" id="GAH84385.1"/>
    </source>
</evidence>
<gene>
    <name evidence="1" type="ORF">S03H2_57843</name>
</gene>
<comment type="caution">
    <text evidence="1">The sequence shown here is derived from an EMBL/GenBank/DDBJ whole genome shotgun (WGS) entry which is preliminary data.</text>
</comment>
<dbReference type="EMBL" id="BARU01037090">
    <property type="protein sequence ID" value="GAH84385.1"/>
    <property type="molecule type" value="Genomic_DNA"/>
</dbReference>
<sequence length="83" mass="9509">MYLEGHTHIQAKLPGCANLDTITPELAGTIRFWMKNRGIPEKALEIEGAFIKHARENLKALSLGQEWQDQFEEVLSFLSERKI</sequence>
<reference evidence="1" key="1">
    <citation type="journal article" date="2014" name="Front. Microbiol.">
        <title>High frequency of phylogenetically diverse reductive dehalogenase-homologous genes in deep subseafloor sedimentary metagenomes.</title>
        <authorList>
            <person name="Kawai M."/>
            <person name="Futagami T."/>
            <person name="Toyoda A."/>
            <person name="Takaki Y."/>
            <person name="Nishi S."/>
            <person name="Hori S."/>
            <person name="Arai W."/>
            <person name="Tsubouchi T."/>
            <person name="Morono Y."/>
            <person name="Uchiyama I."/>
            <person name="Ito T."/>
            <person name="Fujiyama A."/>
            <person name="Inagaki F."/>
            <person name="Takami H."/>
        </authorList>
    </citation>
    <scope>NUCLEOTIDE SEQUENCE</scope>
    <source>
        <strain evidence="1">Expedition CK06-06</strain>
    </source>
</reference>
<organism evidence="1">
    <name type="scientific">marine sediment metagenome</name>
    <dbReference type="NCBI Taxonomy" id="412755"/>
    <lineage>
        <taxon>unclassified sequences</taxon>
        <taxon>metagenomes</taxon>
        <taxon>ecological metagenomes</taxon>
    </lineage>
</organism>
<dbReference type="AlphaFoldDB" id="X1JSI0"/>
<name>X1JSI0_9ZZZZ</name>
<protein>
    <submittedName>
        <fullName evidence="1">Uncharacterized protein</fullName>
    </submittedName>
</protein>